<reference evidence="3" key="1">
    <citation type="journal article" date="2019" name="Int. J. Syst. Evol. Microbiol.">
        <title>The Global Catalogue of Microorganisms (GCM) 10K type strain sequencing project: providing services to taxonomists for standard genome sequencing and annotation.</title>
        <authorList>
            <consortium name="The Broad Institute Genomics Platform"/>
            <consortium name="The Broad Institute Genome Sequencing Center for Infectious Disease"/>
            <person name="Wu L."/>
            <person name="Ma J."/>
        </authorList>
    </citation>
    <scope>NUCLEOTIDE SEQUENCE [LARGE SCALE GENOMIC DNA]</scope>
    <source>
        <strain evidence="3">NBRC 103632</strain>
    </source>
</reference>
<evidence type="ECO:0000313" key="2">
    <source>
        <dbReference type="EMBL" id="GLS74257.1"/>
    </source>
</evidence>
<dbReference type="Proteomes" id="UP001157440">
    <property type="component" value="Unassembled WGS sequence"/>
</dbReference>
<dbReference type="EMBL" id="BSPL01000034">
    <property type="protein sequence ID" value="GLS74257.1"/>
    <property type="molecule type" value="Genomic_DNA"/>
</dbReference>
<sequence length="82" mass="7696">MSKATSLSSSATGSGASEGGGAAFRSGFVGPGSDMVARARIVSGKACGFYGVFDDPGMPGNALAARRAPKSAGPGTGAAAAA</sequence>
<name>A0AA37TL51_9HYPH</name>
<keyword evidence="3" id="KW-1185">Reference proteome</keyword>
<gene>
    <name evidence="2" type="ORF">GCM10007890_62720</name>
</gene>
<protein>
    <submittedName>
        <fullName evidence="2">Uncharacterized protein</fullName>
    </submittedName>
</protein>
<organism evidence="2 3">
    <name type="scientific">Methylobacterium tardum</name>
    <dbReference type="NCBI Taxonomy" id="374432"/>
    <lineage>
        <taxon>Bacteria</taxon>
        <taxon>Pseudomonadati</taxon>
        <taxon>Pseudomonadota</taxon>
        <taxon>Alphaproteobacteria</taxon>
        <taxon>Hyphomicrobiales</taxon>
        <taxon>Methylobacteriaceae</taxon>
        <taxon>Methylobacterium</taxon>
    </lineage>
</organism>
<evidence type="ECO:0000313" key="3">
    <source>
        <dbReference type="Proteomes" id="UP001157440"/>
    </source>
</evidence>
<feature type="region of interest" description="Disordered" evidence="1">
    <location>
        <begin position="1"/>
        <end position="23"/>
    </location>
</feature>
<proteinExistence type="predicted"/>
<feature type="region of interest" description="Disordered" evidence="1">
    <location>
        <begin position="63"/>
        <end position="82"/>
    </location>
</feature>
<comment type="caution">
    <text evidence="2">The sequence shown here is derived from an EMBL/GenBank/DDBJ whole genome shotgun (WGS) entry which is preliminary data.</text>
</comment>
<evidence type="ECO:0000256" key="1">
    <source>
        <dbReference type="SAM" id="MobiDB-lite"/>
    </source>
</evidence>
<feature type="compositionally biased region" description="Low complexity" evidence="1">
    <location>
        <begin position="1"/>
        <end position="15"/>
    </location>
</feature>
<accession>A0AA37TL51</accession>
<dbReference type="AlphaFoldDB" id="A0AA37TL51"/>